<accession>A0A9X1FLN6</accession>
<proteinExistence type="predicted"/>
<dbReference type="InterPro" id="IPR030392">
    <property type="entry name" value="S74_ICA"/>
</dbReference>
<dbReference type="AlphaFoldDB" id="A0A9X1FLN6"/>
<comment type="caution">
    <text evidence="4">The sequence shown here is derived from an EMBL/GenBank/DDBJ whole genome shotgun (WGS) entry which is preliminary data.</text>
</comment>
<sequence length="907" mass="90245">MKKVAFILLLVSTVSISQVGIGTTTPDVSSMLDITSTDAGILIPRMTEAEKTAITSPATGLLIYQTNNTTGFWYYDGSAWINIPTTAGSGEFQSIGGVVQNTTNVGGDDFVFGATTLSGSDSKFWFDKSKAAFRAGEISGTEWDDINVGDRSIALGSETTAPGDYSTALGYFSNASGDFSMGLNGGQASGTSAVAFTYGIASGDNSFAWNGSAAGLNALSLGGTAAGPNSIALMGGDVDATASNAFSFGDSASTTANNAISFGQNAVASGVDATALGYFSNASGDYAMGLNGGQASGTSAVAFTYGIASGDNSMAWNGSAAGANALSFGGAATGPNSVALMGGTVDAAASEGFSFGDSASTTGASGISMGTSAVASGSNATALGYTSNASGDFSMGLNGGQASGVGAIAFTFGTASGDNSMAWNGSSAGANALSLGGTATGPNSVALMGGTVDAAASEGFSFGDSASTTGASGISMGTSTVASGSNATALGYTSNASGNFSMGLNGGQASGVGAVAFTFGIASGDNSMAWNGTSAGANALSFGGTATGPNSVALMGGTVDAAASEGFSFGDSASTTGASGISMGTSTVASGSNATALGYTSNASGNFSMGLNGGQASGVGAVAFTFGIASGDNSMAWNGTSAGANALSFGGTATGPNSVALIGGVATASESFAMGDSTESQGENSFVIGSDAIAYSYGETVFGFNNETYTPNSTTTANASDYLFVIGNGNVGGLPSNHNAFTMLKDGKTGFSRIPTTNILEVEGDASKTTAGSWLGNSDGRLKTNIETISEVKALDKILKLRGVTYQWDDQVTGYKRPEGTQYGFIAQELMNVFPEKVSKDNMGYYQTAYGDYDALFVQAFKALNNKIEALQKENTQLKEENELLKIKLMKITELELRLEALESVQN</sequence>
<dbReference type="GO" id="GO:0019867">
    <property type="term" value="C:outer membrane"/>
    <property type="evidence" value="ECO:0007669"/>
    <property type="project" value="InterPro"/>
</dbReference>
<name>A0A9X1FLN6_9FLAO</name>
<evidence type="ECO:0000256" key="1">
    <source>
        <dbReference type="SAM" id="Coils"/>
    </source>
</evidence>
<dbReference type="PROSITE" id="PS51688">
    <property type="entry name" value="ICA"/>
    <property type="match status" value="1"/>
</dbReference>
<dbReference type="InterPro" id="IPR008640">
    <property type="entry name" value="Adhesin_Head_dom"/>
</dbReference>
<protein>
    <submittedName>
        <fullName evidence="4">Tail fiber domain-containing protein</fullName>
    </submittedName>
</protein>
<evidence type="ECO:0000313" key="5">
    <source>
        <dbReference type="Proteomes" id="UP001138686"/>
    </source>
</evidence>
<feature type="coiled-coil region" evidence="1">
    <location>
        <begin position="861"/>
        <end position="895"/>
    </location>
</feature>
<keyword evidence="5" id="KW-1185">Reference proteome</keyword>
<dbReference type="Pfam" id="PF13884">
    <property type="entry name" value="Peptidase_S74"/>
    <property type="match status" value="1"/>
</dbReference>
<feature type="signal peptide" evidence="2">
    <location>
        <begin position="1"/>
        <end position="17"/>
    </location>
</feature>
<keyword evidence="1" id="KW-0175">Coiled coil</keyword>
<dbReference type="RefSeq" id="WP_219050852.1">
    <property type="nucleotide sequence ID" value="NZ_JAHWDP010000001.1"/>
</dbReference>
<feature type="domain" description="Peptidase S74" evidence="3">
    <location>
        <begin position="778"/>
        <end position="875"/>
    </location>
</feature>
<keyword evidence="2" id="KW-0732">Signal</keyword>
<evidence type="ECO:0000259" key="3">
    <source>
        <dbReference type="PROSITE" id="PS51688"/>
    </source>
</evidence>
<gene>
    <name evidence="4" type="ORF">KXJ69_02265</name>
</gene>
<evidence type="ECO:0000256" key="2">
    <source>
        <dbReference type="SAM" id="SignalP"/>
    </source>
</evidence>
<dbReference type="Pfam" id="PF05658">
    <property type="entry name" value="YadA_head"/>
    <property type="match status" value="6"/>
</dbReference>
<reference evidence="4" key="1">
    <citation type="submission" date="2021-07" db="EMBL/GenBank/DDBJ databases">
        <title>Aureisphaera sp. CAU 1614 isolated from sea sediment.</title>
        <authorList>
            <person name="Kim W."/>
        </authorList>
    </citation>
    <scope>NUCLEOTIDE SEQUENCE</scope>
    <source>
        <strain evidence="4">CAU 1614</strain>
    </source>
</reference>
<feature type="chain" id="PRO_5040954679" evidence="2">
    <location>
        <begin position="18"/>
        <end position="907"/>
    </location>
</feature>
<dbReference type="EMBL" id="JAHWDP010000001">
    <property type="protein sequence ID" value="MBW2936911.1"/>
    <property type="molecule type" value="Genomic_DNA"/>
</dbReference>
<evidence type="ECO:0000313" key="4">
    <source>
        <dbReference type="EMBL" id="MBW2936911.1"/>
    </source>
</evidence>
<dbReference type="Proteomes" id="UP001138686">
    <property type="component" value="Unassembled WGS sequence"/>
</dbReference>
<organism evidence="4 5">
    <name type="scientific">Halomarinibacterium sedimenti</name>
    <dbReference type="NCBI Taxonomy" id="2857106"/>
    <lineage>
        <taxon>Bacteria</taxon>
        <taxon>Pseudomonadati</taxon>
        <taxon>Bacteroidota</taxon>
        <taxon>Flavobacteriia</taxon>
        <taxon>Flavobacteriales</taxon>
        <taxon>Flavobacteriaceae</taxon>
        <taxon>Halomarinibacterium</taxon>
    </lineage>
</organism>